<protein>
    <submittedName>
        <fullName evidence="1">DUF5959 family protein</fullName>
    </submittedName>
</protein>
<name>A0ABW6EGN4_9ACTN</name>
<keyword evidence="2" id="KW-1185">Reference proteome</keyword>
<reference evidence="1 2" key="1">
    <citation type="submission" date="2024-09" db="EMBL/GenBank/DDBJ databases">
        <title>The Natural Products Discovery Center: Release of the First 8490 Sequenced Strains for Exploring Actinobacteria Biosynthetic Diversity.</title>
        <authorList>
            <person name="Kalkreuter E."/>
            <person name="Kautsar S.A."/>
            <person name="Yang D."/>
            <person name="Bader C.D."/>
            <person name="Teijaro C.N."/>
            <person name="Fluegel L."/>
            <person name="Davis C.M."/>
            <person name="Simpson J.R."/>
            <person name="Lauterbach L."/>
            <person name="Steele A.D."/>
            <person name="Gui C."/>
            <person name="Meng S."/>
            <person name="Li G."/>
            <person name="Viehrig K."/>
            <person name="Ye F."/>
            <person name="Su P."/>
            <person name="Kiefer A.F."/>
            <person name="Nichols A."/>
            <person name="Cepeda A.J."/>
            <person name="Yan W."/>
            <person name="Fan B."/>
            <person name="Jiang Y."/>
            <person name="Adhikari A."/>
            <person name="Zheng C.-J."/>
            <person name="Schuster L."/>
            <person name="Cowan T.M."/>
            <person name="Smanski M.J."/>
            <person name="Chevrette M.G."/>
            <person name="De Carvalho L.P.S."/>
            <person name="Shen B."/>
        </authorList>
    </citation>
    <scope>NUCLEOTIDE SEQUENCE [LARGE SCALE GENOMIC DNA]</scope>
    <source>
        <strain evidence="1 2">NPDC058546</strain>
    </source>
</reference>
<dbReference type="RefSeq" id="WP_189520802.1">
    <property type="nucleotide sequence ID" value="NZ_BMSG01000007.1"/>
</dbReference>
<comment type="caution">
    <text evidence="1">The sequence shown here is derived from an EMBL/GenBank/DDBJ whole genome shotgun (WGS) entry which is preliminary data.</text>
</comment>
<proteinExistence type="predicted"/>
<dbReference type="InterPro" id="IPR046003">
    <property type="entry name" value="DUF5959"/>
</dbReference>
<dbReference type="Pfam" id="PF19384">
    <property type="entry name" value="DUF5959"/>
    <property type="match status" value="1"/>
</dbReference>
<dbReference type="Proteomes" id="UP001598251">
    <property type="component" value="Unassembled WGS sequence"/>
</dbReference>
<sequence>MSAGPNTQGWEMKEPERFVLLRITGKYGGSVAVELNDSYAPGIPDVEAQLLVHNDFVAGVLDTSVDPRDLAGWAHVLDEVAAGRDAVWREASRVAEIGIRLDRREDDHDGITVTVADQQTTRLALSFEVDRGWIDEQRARLQALRTVWAHLIPAD</sequence>
<accession>A0ABW6EGN4</accession>
<evidence type="ECO:0000313" key="1">
    <source>
        <dbReference type="EMBL" id="MFD4213490.1"/>
    </source>
</evidence>
<gene>
    <name evidence="1" type="ORF">ACFWSS_11405</name>
</gene>
<dbReference type="EMBL" id="JBHXOF010000004">
    <property type="protein sequence ID" value="MFD4213490.1"/>
    <property type="molecule type" value="Genomic_DNA"/>
</dbReference>
<evidence type="ECO:0000313" key="2">
    <source>
        <dbReference type="Proteomes" id="UP001598251"/>
    </source>
</evidence>
<organism evidence="1 2">
    <name type="scientific">Streptomyces sindenensis</name>
    <dbReference type="NCBI Taxonomy" id="67363"/>
    <lineage>
        <taxon>Bacteria</taxon>
        <taxon>Bacillati</taxon>
        <taxon>Actinomycetota</taxon>
        <taxon>Actinomycetes</taxon>
        <taxon>Kitasatosporales</taxon>
        <taxon>Streptomycetaceae</taxon>
        <taxon>Streptomyces</taxon>
    </lineage>
</organism>